<dbReference type="EnsemblPlants" id="Pp3c9_18330V3.5">
    <property type="protein sequence ID" value="Pp3c9_18330V3.5"/>
    <property type="gene ID" value="Pp3c9_18330"/>
</dbReference>
<dbReference type="InterPro" id="IPR038538">
    <property type="entry name" value="MTERF_sf"/>
</dbReference>
<evidence type="ECO:0000256" key="2">
    <source>
        <dbReference type="ARBA" id="ARBA00022472"/>
    </source>
</evidence>
<evidence type="ECO:0000313" key="5">
    <source>
        <dbReference type="EnsemblPlants" id="Pp3c9_18330V3.1"/>
    </source>
</evidence>
<sequence>MALIGINTTLHAVLFDDILSVNFYSSFPGKSLRNRASLVPGSNSEVIGTSLCSLASLSSSCNSHPLDTPALTNGAAVDGQGVLDLDLKSMTDEREEVKTMLVEFLQARGVNGSLSVRAVKKSTRLTSHLLSLLRMVFRMRYLAGKAVTGSEIRKSLLPFLETLGAQHEEGLVEVFMCFPDAPSMKPREESLYYFGDSFTSPILGEVKFGNFPQLQAHMVNGKLPLSVVYLLELGFPPPEVADVVSRFPAIASYSVEGKVKPIIELLLGMGVLATDIPKIILRRPQLFGCSLEENIKPTVALLEGLGVDSEGWIKILSQFPHLLTYSFGKVQQVVQFLADIGLSPKESGKVLIRFPQMIGYSVKAKLKPFADYFNSIGIVDLKNLVVRSPQALGLSLELNIKPTILFFSDNGYTMEELSITILRFPQLLGLSTQGNIRPKWEFFVEMGRANSELVDFPQYFGYSLEKRIKPRFRALEQRGVSWSLNRMLSMTDVLFFKHLEKEKEIAGLVQNISIRDSDDCL</sequence>
<keyword evidence="2" id="KW-0805">Transcription regulation</keyword>
<reference evidence="5" key="3">
    <citation type="submission" date="2020-12" db="UniProtKB">
        <authorList>
            <consortium name="EnsemblPlants"/>
        </authorList>
    </citation>
    <scope>IDENTIFICATION</scope>
</reference>
<keyword evidence="3" id="KW-0809">Transit peptide</keyword>
<dbReference type="GO" id="GO:0003676">
    <property type="term" value="F:nucleic acid binding"/>
    <property type="evidence" value="ECO:0007669"/>
    <property type="project" value="InterPro"/>
</dbReference>
<keyword evidence="2" id="KW-0804">Transcription</keyword>
<dbReference type="SMART" id="SM00733">
    <property type="entry name" value="Mterf"/>
    <property type="match status" value="7"/>
</dbReference>
<dbReference type="Gramene" id="Pp3c9_18330V3.4">
    <property type="protein sequence ID" value="Pp3c9_18330V3.4"/>
    <property type="gene ID" value="Pp3c9_18330"/>
</dbReference>
<dbReference type="PaxDb" id="3218-PP1S89_222V6.1"/>
<accession>A0A2K1K3N8</accession>
<dbReference type="RefSeq" id="XP_024384973.1">
    <property type="nucleotide sequence ID" value="XM_024529205.2"/>
</dbReference>
<dbReference type="Gramene" id="Pp3c9_18330V3.5">
    <property type="protein sequence ID" value="Pp3c9_18330V3.5"/>
    <property type="gene ID" value="Pp3c9_18330"/>
</dbReference>
<dbReference type="InterPro" id="IPR003690">
    <property type="entry name" value="MTERF"/>
</dbReference>
<protein>
    <submittedName>
        <fullName evidence="4 5">Uncharacterized protein</fullName>
    </submittedName>
</protein>
<dbReference type="EnsemblPlants" id="Pp3c9_18330V3.6">
    <property type="protein sequence ID" value="Pp3c9_18330V3.6"/>
    <property type="gene ID" value="Pp3c9_18330"/>
</dbReference>
<reference evidence="4 6" key="2">
    <citation type="journal article" date="2018" name="Plant J.">
        <title>The Physcomitrella patens chromosome-scale assembly reveals moss genome structure and evolution.</title>
        <authorList>
            <person name="Lang D."/>
            <person name="Ullrich K.K."/>
            <person name="Murat F."/>
            <person name="Fuchs J."/>
            <person name="Jenkins J."/>
            <person name="Haas F.B."/>
            <person name="Piednoel M."/>
            <person name="Gundlach H."/>
            <person name="Van Bel M."/>
            <person name="Meyberg R."/>
            <person name="Vives C."/>
            <person name="Morata J."/>
            <person name="Symeonidi A."/>
            <person name="Hiss M."/>
            <person name="Muchero W."/>
            <person name="Kamisugi Y."/>
            <person name="Saleh O."/>
            <person name="Blanc G."/>
            <person name="Decker E.L."/>
            <person name="van Gessel N."/>
            <person name="Grimwood J."/>
            <person name="Hayes R.D."/>
            <person name="Graham S.W."/>
            <person name="Gunter L.E."/>
            <person name="McDaniel S.F."/>
            <person name="Hoernstein S.N.W."/>
            <person name="Larsson A."/>
            <person name="Li F.W."/>
            <person name="Perroud P.F."/>
            <person name="Phillips J."/>
            <person name="Ranjan P."/>
            <person name="Rokshar D.S."/>
            <person name="Rothfels C.J."/>
            <person name="Schneider L."/>
            <person name="Shu S."/>
            <person name="Stevenson D.W."/>
            <person name="Thummler F."/>
            <person name="Tillich M."/>
            <person name="Villarreal Aguilar J.C."/>
            <person name="Widiez T."/>
            <person name="Wong G.K."/>
            <person name="Wymore A."/>
            <person name="Zhang Y."/>
            <person name="Zimmer A.D."/>
            <person name="Quatrano R.S."/>
            <person name="Mayer K.F.X."/>
            <person name="Goodstein D."/>
            <person name="Casacuberta J.M."/>
            <person name="Vandepoele K."/>
            <person name="Reski R."/>
            <person name="Cuming A.C."/>
            <person name="Tuskan G.A."/>
            <person name="Maumus F."/>
            <person name="Salse J."/>
            <person name="Schmutz J."/>
            <person name="Rensing S.A."/>
        </authorList>
    </citation>
    <scope>NUCLEOTIDE SEQUENCE [LARGE SCALE GENOMIC DNA]</scope>
    <source>
        <strain evidence="5 6">cv. Gransden 2004</strain>
    </source>
</reference>
<evidence type="ECO:0000256" key="3">
    <source>
        <dbReference type="ARBA" id="ARBA00022946"/>
    </source>
</evidence>
<dbReference type="EnsemblPlants" id="Pp3c9_18330V3.1">
    <property type="protein sequence ID" value="Pp3c9_18330V3.1"/>
    <property type="gene ID" value="Pp3c9_18330"/>
</dbReference>
<dbReference type="PANTHER" id="PTHR13068">
    <property type="entry name" value="CGI-12 PROTEIN-RELATED"/>
    <property type="match status" value="1"/>
</dbReference>
<dbReference type="Pfam" id="PF02536">
    <property type="entry name" value="mTERF"/>
    <property type="match status" value="1"/>
</dbReference>
<dbReference type="Gramene" id="Pp3c9_18330V3.1">
    <property type="protein sequence ID" value="Pp3c9_18330V3.1"/>
    <property type="gene ID" value="Pp3c9_18330"/>
</dbReference>
<evidence type="ECO:0000256" key="1">
    <source>
        <dbReference type="ARBA" id="ARBA00007692"/>
    </source>
</evidence>
<name>A0A2K1K3N8_PHYPA</name>
<dbReference type="GeneID" id="112286867"/>
<dbReference type="RefSeq" id="XP_024384970.1">
    <property type="nucleotide sequence ID" value="XM_024529202.2"/>
</dbReference>
<comment type="similarity">
    <text evidence="1">Belongs to the mTERF family.</text>
</comment>
<dbReference type="EnsemblPlants" id="Pp3c9_18330V3.4">
    <property type="protein sequence ID" value="Pp3c9_18330V3.4"/>
    <property type="gene ID" value="Pp3c9_18330"/>
</dbReference>
<dbReference type="RefSeq" id="XP_024384972.1">
    <property type="nucleotide sequence ID" value="XM_024529204.2"/>
</dbReference>
<dbReference type="OMA" id="NPCTRAQ"/>
<reference evidence="4 6" key="1">
    <citation type="journal article" date="2008" name="Science">
        <title>The Physcomitrella genome reveals evolutionary insights into the conquest of land by plants.</title>
        <authorList>
            <person name="Rensing S."/>
            <person name="Lang D."/>
            <person name="Zimmer A."/>
            <person name="Terry A."/>
            <person name="Salamov A."/>
            <person name="Shapiro H."/>
            <person name="Nishiyama T."/>
            <person name="Perroud P.-F."/>
            <person name="Lindquist E."/>
            <person name="Kamisugi Y."/>
            <person name="Tanahashi T."/>
            <person name="Sakakibara K."/>
            <person name="Fujita T."/>
            <person name="Oishi K."/>
            <person name="Shin-I T."/>
            <person name="Kuroki Y."/>
            <person name="Toyoda A."/>
            <person name="Suzuki Y."/>
            <person name="Hashimoto A."/>
            <person name="Yamaguchi K."/>
            <person name="Sugano A."/>
            <person name="Kohara Y."/>
            <person name="Fujiyama A."/>
            <person name="Anterola A."/>
            <person name="Aoki S."/>
            <person name="Ashton N."/>
            <person name="Barbazuk W.B."/>
            <person name="Barker E."/>
            <person name="Bennetzen J."/>
            <person name="Bezanilla M."/>
            <person name="Blankenship R."/>
            <person name="Cho S.H."/>
            <person name="Dutcher S."/>
            <person name="Estelle M."/>
            <person name="Fawcett J.A."/>
            <person name="Gundlach H."/>
            <person name="Hanada K."/>
            <person name="Heyl A."/>
            <person name="Hicks K.A."/>
            <person name="Hugh J."/>
            <person name="Lohr M."/>
            <person name="Mayer K."/>
            <person name="Melkozernov A."/>
            <person name="Murata T."/>
            <person name="Nelson D."/>
            <person name="Pils B."/>
            <person name="Prigge M."/>
            <person name="Reiss B."/>
            <person name="Renner T."/>
            <person name="Rombauts S."/>
            <person name="Rushton P."/>
            <person name="Sanderfoot A."/>
            <person name="Schween G."/>
            <person name="Shiu S.-H."/>
            <person name="Stueber K."/>
            <person name="Theodoulou F.L."/>
            <person name="Tu H."/>
            <person name="Van de Peer Y."/>
            <person name="Verrier P.J."/>
            <person name="Waters E."/>
            <person name="Wood A."/>
            <person name="Yang L."/>
            <person name="Cove D."/>
            <person name="Cuming A."/>
            <person name="Hasebe M."/>
            <person name="Lucas S."/>
            <person name="Mishler D.B."/>
            <person name="Reski R."/>
            <person name="Grigoriev I."/>
            <person name="Quatrano R.S."/>
            <person name="Boore J.L."/>
        </authorList>
    </citation>
    <scope>NUCLEOTIDE SEQUENCE [LARGE SCALE GENOMIC DNA]</scope>
    <source>
        <strain evidence="5 6">cv. Gransden 2004</strain>
    </source>
</reference>
<dbReference type="EnsemblPlants" id="Pp3c9_18330V3.7">
    <property type="protein sequence ID" value="Pp3c9_18330V3.7"/>
    <property type="gene ID" value="Pp3c9_18330"/>
</dbReference>
<gene>
    <name evidence="5" type="primary">LOC112286867</name>
    <name evidence="4" type="ORF">PHYPA_012866</name>
</gene>
<evidence type="ECO:0000313" key="4">
    <source>
        <dbReference type="EMBL" id="PNR48390.1"/>
    </source>
</evidence>
<dbReference type="GO" id="GO:0006353">
    <property type="term" value="P:DNA-templated transcription termination"/>
    <property type="evidence" value="ECO:0007669"/>
    <property type="project" value="UniProtKB-KW"/>
</dbReference>
<proteinExistence type="inferred from homology"/>
<dbReference type="AlphaFoldDB" id="A0A2K1K3N8"/>
<dbReference type="Gramene" id="Pp3c9_18330V3.7">
    <property type="protein sequence ID" value="Pp3c9_18330V3.7"/>
    <property type="gene ID" value="Pp3c9_18330"/>
</dbReference>
<dbReference type="EMBL" id="ABEU02000009">
    <property type="protein sequence ID" value="PNR48390.1"/>
    <property type="molecule type" value="Genomic_DNA"/>
</dbReference>
<dbReference type="Gene3D" id="1.25.70.10">
    <property type="entry name" value="Transcription termination factor 3, mitochondrial"/>
    <property type="match status" value="1"/>
</dbReference>
<organism evidence="4">
    <name type="scientific">Physcomitrium patens</name>
    <name type="common">Spreading-leaved earth moss</name>
    <name type="synonym">Physcomitrella patens</name>
    <dbReference type="NCBI Taxonomy" id="3218"/>
    <lineage>
        <taxon>Eukaryota</taxon>
        <taxon>Viridiplantae</taxon>
        <taxon>Streptophyta</taxon>
        <taxon>Embryophyta</taxon>
        <taxon>Bryophyta</taxon>
        <taxon>Bryophytina</taxon>
        <taxon>Bryopsida</taxon>
        <taxon>Funariidae</taxon>
        <taxon>Funariales</taxon>
        <taxon>Funariaceae</taxon>
        <taxon>Physcomitrium</taxon>
    </lineage>
</organism>
<keyword evidence="6" id="KW-1185">Reference proteome</keyword>
<dbReference type="PANTHER" id="PTHR13068:SF9">
    <property type="entry name" value="TRANSCRIPTION TERMINATION FACTOR MTERF5, CHLOROPLASTIC"/>
    <property type="match status" value="1"/>
</dbReference>
<dbReference type="RefSeq" id="XP_024384971.1">
    <property type="nucleotide sequence ID" value="XM_024529203.2"/>
</dbReference>
<keyword evidence="2" id="KW-0806">Transcription termination</keyword>
<dbReference type="Proteomes" id="UP000006727">
    <property type="component" value="Chromosome 9"/>
</dbReference>
<dbReference type="OrthoDB" id="637682at2759"/>
<dbReference type="Gramene" id="Pp3c9_18330V3.6">
    <property type="protein sequence ID" value="Pp3c9_18330V3.6"/>
    <property type="gene ID" value="Pp3c9_18330"/>
</dbReference>
<evidence type="ECO:0000313" key="6">
    <source>
        <dbReference type="Proteomes" id="UP000006727"/>
    </source>
</evidence>